<evidence type="ECO:0000259" key="6">
    <source>
        <dbReference type="PROSITE" id="PS50011"/>
    </source>
</evidence>
<dbReference type="PANTHER" id="PTHR13902">
    <property type="entry name" value="SERINE/THREONINE-PROTEIN KINASE WNK WITH NO LYSINE -RELATED"/>
    <property type="match status" value="1"/>
</dbReference>
<evidence type="ECO:0000313" key="8">
    <source>
        <dbReference type="Proteomes" id="UP000596660"/>
    </source>
</evidence>
<sequence>MASSSNDVVVETDLSGRYKRYDTIIRKDDKNKVYKGLDSANDKEIAWSKVEITEEMSSKNLLQRLCAEPQLLNSLRHDHIVSCFNVWIGDDKLYINMIAESFPLGNIGDYVRKHDVTDINAIKNWCTQILKGLDHLHRHDPKIIHRDLNCDKICFDGSFDRVKIGELGFAWIFEQGDKMPTFFSTPQFMAPEVLEEDYYNELIDIHSFGMCVLQMVTRETPYRECGNKYQILGRVGNRKMPDALSKVTDSEIKRFIEKCLNPASDRPTALELLNDPFLQPSVSSSVEASSSLSMNEPRPFRIKGKSLEIGPFEMTLFIAGEEPIKFDFPVNDTTQEVMEKEGLSARMSDAEFSLVSALMEKTENRTEFFRWFPDEITSDNK</sequence>
<evidence type="ECO:0000313" key="7">
    <source>
        <dbReference type="EnsemblPlants" id="AUR62030711-RA:cds"/>
    </source>
</evidence>
<dbReference type="RefSeq" id="XP_021769706.1">
    <property type="nucleotide sequence ID" value="XM_021914014.1"/>
</dbReference>
<protein>
    <recommendedName>
        <fullName evidence="1">non-specific serine/threonine protein kinase</fullName>
        <ecNumber evidence="1">2.7.11.1</ecNumber>
    </recommendedName>
</protein>
<dbReference type="EC" id="2.7.11.1" evidence="1"/>
<proteinExistence type="predicted"/>
<evidence type="ECO:0000256" key="1">
    <source>
        <dbReference type="ARBA" id="ARBA00012513"/>
    </source>
</evidence>
<keyword evidence="3" id="KW-0808">Transferase</keyword>
<name>A0A803MJX8_CHEQI</name>
<keyword evidence="2" id="KW-0723">Serine/threonine-protein kinase</keyword>
<keyword evidence="3" id="KW-0418">Kinase</keyword>
<evidence type="ECO:0000256" key="4">
    <source>
        <dbReference type="ARBA" id="ARBA00047899"/>
    </source>
</evidence>
<feature type="domain" description="Protein kinase" evidence="6">
    <location>
        <begin position="19"/>
        <end position="278"/>
    </location>
</feature>
<evidence type="ECO:0000256" key="2">
    <source>
        <dbReference type="ARBA" id="ARBA00022527"/>
    </source>
</evidence>
<comment type="catalytic activity">
    <reaction evidence="4">
        <text>L-threonyl-[protein] + ATP = O-phospho-L-threonyl-[protein] + ADP + H(+)</text>
        <dbReference type="Rhea" id="RHEA:46608"/>
        <dbReference type="Rhea" id="RHEA-COMP:11060"/>
        <dbReference type="Rhea" id="RHEA-COMP:11605"/>
        <dbReference type="ChEBI" id="CHEBI:15378"/>
        <dbReference type="ChEBI" id="CHEBI:30013"/>
        <dbReference type="ChEBI" id="CHEBI:30616"/>
        <dbReference type="ChEBI" id="CHEBI:61977"/>
        <dbReference type="ChEBI" id="CHEBI:456216"/>
        <dbReference type="EC" id="2.7.11.1"/>
    </reaction>
</comment>
<organism evidence="7 8">
    <name type="scientific">Chenopodium quinoa</name>
    <name type="common">Quinoa</name>
    <dbReference type="NCBI Taxonomy" id="63459"/>
    <lineage>
        <taxon>Eukaryota</taxon>
        <taxon>Viridiplantae</taxon>
        <taxon>Streptophyta</taxon>
        <taxon>Embryophyta</taxon>
        <taxon>Tracheophyta</taxon>
        <taxon>Spermatophyta</taxon>
        <taxon>Magnoliopsida</taxon>
        <taxon>eudicotyledons</taxon>
        <taxon>Gunneridae</taxon>
        <taxon>Pentapetalae</taxon>
        <taxon>Caryophyllales</taxon>
        <taxon>Chenopodiaceae</taxon>
        <taxon>Chenopodioideae</taxon>
        <taxon>Atripliceae</taxon>
        <taxon>Chenopodium</taxon>
    </lineage>
</organism>
<dbReference type="GO" id="GO:0004674">
    <property type="term" value="F:protein serine/threonine kinase activity"/>
    <property type="evidence" value="ECO:0007669"/>
    <property type="project" value="UniProtKB-KW"/>
</dbReference>
<dbReference type="Proteomes" id="UP000596660">
    <property type="component" value="Unplaced"/>
</dbReference>
<dbReference type="EnsemblPlants" id="AUR62030711-RA">
    <property type="protein sequence ID" value="AUR62030711-RA:cds"/>
    <property type="gene ID" value="AUR62030711"/>
</dbReference>
<reference evidence="7" key="2">
    <citation type="submission" date="2021-03" db="UniProtKB">
        <authorList>
            <consortium name="EnsemblPlants"/>
        </authorList>
    </citation>
    <scope>IDENTIFICATION</scope>
</reference>
<dbReference type="Gene3D" id="1.10.510.10">
    <property type="entry name" value="Transferase(Phosphotransferase) domain 1"/>
    <property type="match status" value="1"/>
</dbReference>
<gene>
    <name evidence="7" type="primary">LOC110733947</name>
</gene>
<dbReference type="InterPro" id="IPR011009">
    <property type="entry name" value="Kinase-like_dom_sf"/>
</dbReference>
<dbReference type="AlphaFoldDB" id="A0A803MJX8"/>
<reference evidence="7" key="1">
    <citation type="journal article" date="2017" name="Nature">
        <title>The genome of Chenopodium quinoa.</title>
        <authorList>
            <person name="Jarvis D.E."/>
            <person name="Ho Y.S."/>
            <person name="Lightfoot D.J."/>
            <person name="Schmoeckel S.M."/>
            <person name="Li B."/>
            <person name="Borm T.J.A."/>
            <person name="Ohyanagi H."/>
            <person name="Mineta K."/>
            <person name="Michell C.T."/>
            <person name="Saber N."/>
            <person name="Kharbatia N.M."/>
            <person name="Rupper R.R."/>
            <person name="Sharp A.R."/>
            <person name="Dally N."/>
            <person name="Boughton B.A."/>
            <person name="Woo Y.H."/>
            <person name="Gao G."/>
            <person name="Schijlen E.G.W.M."/>
            <person name="Guo X."/>
            <person name="Momin A.A."/>
            <person name="Negrao S."/>
            <person name="Al-Babili S."/>
            <person name="Gehring C."/>
            <person name="Roessner U."/>
            <person name="Jung C."/>
            <person name="Murphy K."/>
            <person name="Arold S.T."/>
            <person name="Gojobori T."/>
            <person name="van der Linden C.G."/>
            <person name="van Loo E.N."/>
            <person name="Jellen E.N."/>
            <person name="Maughan P.J."/>
            <person name="Tester M."/>
        </authorList>
    </citation>
    <scope>NUCLEOTIDE SEQUENCE [LARGE SCALE GENOMIC DNA]</scope>
    <source>
        <strain evidence="7">cv. PI 614886</strain>
    </source>
</reference>
<dbReference type="InterPro" id="IPR050588">
    <property type="entry name" value="WNK_Ser-Thr_kinase"/>
</dbReference>
<evidence type="ECO:0000256" key="5">
    <source>
        <dbReference type="ARBA" id="ARBA00048679"/>
    </source>
</evidence>
<dbReference type="OrthoDB" id="4062651at2759"/>
<dbReference type="SUPFAM" id="SSF56112">
    <property type="entry name" value="Protein kinase-like (PK-like)"/>
    <property type="match status" value="1"/>
</dbReference>
<dbReference type="GeneID" id="110733947"/>
<dbReference type="PROSITE" id="PS50011">
    <property type="entry name" value="PROTEIN_KINASE_DOM"/>
    <property type="match status" value="1"/>
</dbReference>
<evidence type="ECO:0000256" key="3">
    <source>
        <dbReference type="ARBA" id="ARBA00022777"/>
    </source>
</evidence>
<comment type="catalytic activity">
    <reaction evidence="5">
        <text>L-seryl-[protein] + ATP = O-phospho-L-seryl-[protein] + ADP + H(+)</text>
        <dbReference type="Rhea" id="RHEA:17989"/>
        <dbReference type="Rhea" id="RHEA-COMP:9863"/>
        <dbReference type="Rhea" id="RHEA-COMP:11604"/>
        <dbReference type="ChEBI" id="CHEBI:15378"/>
        <dbReference type="ChEBI" id="CHEBI:29999"/>
        <dbReference type="ChEBI" id="CHEBI:30616"/>
        <dbReference type="ChEBI" id="CHEBI:83421"/>
        <dbReference type="ChEBI" id="CHEBI:456216"/>
        <dbReference type="EC" id="2.7.11.1"/>
    </reaction>
</comment>
<accession>A0A803MJX8</accession>
<keyword evidence="8" id="KW-1185">Reference proteome</keyword>
<dbReference type="Gramene" id="AUR62030711-RA">
    <property type="protein sequence ID" value="AUR62030711-RA:cds"/>
    <property type="gene ID" value="AUR62030711"/>
</dbReference>
<dbReference type="Gene3D" id="3.30.200.20">
    <property type="entry name" value="Phosphorylase Kinase, domain 1"/>
    <property type="match status" value="1"/>
</dbReference>
<dbReference type="KEGG" id="cqi:110733947"/>
<dbReference type="GO" id="GO:0005524">
    <property type="term" value="F:ATP binding"/>
    <property type="evidence" value="ECO:0007669"/>
    <property type="project" value="InterPro"/>
</dbReference>
<dbReference type="InterPro" id="IPR000719">
    <property type="entry name" value="Prot_kinase_dom"/>
</dbReference>
<dbReference type="Pfam" id="PF00069">
    <property type="entry name" value="Pkinase"/>
    <property type="match status" value="1"/>
</dbReference>